<evidence type="ECO:0000259" key="1">
    <source>
        <dbReference type="Pfam" id="PF01592"/>
    </source>
</evidence>
<organism evidence="2">
    <name type="scientific">marine sediment metagenome</name>
    <dbReference type="NCBI Taxonomy" id="412755"/>
    <lineage>
        <taxon>unclassified sequences</taxon>
        <taxon>metagenomes</taxon>
        <taxon>ecological metagenomes</taxon>
    </lineage>
</organism>
<protein>
    <recommendedName>
        <fullName evidence="1">NIF system FeS cluster assembly NifU N-terminal domain-containing protein</fullName>
    </recommendedName>
</protein>
<dbReference type="SUPFAM" id="SSF82649">
    <property type="entry name" value="SufE/NifU"/>
    <property type="match status" value="1"/>
</dbReference>
<dbReference type="AlphaFoldDB" id="X0S8C4"/>
<dbReference type="Pfam" id="PF01592">
    <property type="entry name" value="NifU_N"/>
    <property type="match status" value="1"/>
</dbReference>
<comment type="caution">
    <text evidence="2">The sequence shown here is derived from an EMBL/GenBank/DDBJ whole genome shotgun (WGS) entry which is preliminary data.</text>
</comment>
<dbReference type="CDD" id="cd06664">
    <property type="entry name" value="IscU_like"/>
    <property type="match status" value="1"/>
</dbReference>
<dbReference type="GO" id="GO:0051536">
    <property type="term" value="F:iron-sulfur cluster binding"/>
    <property type="evidence" value="ECO:0007669"/>
    <property type="project" value="InterPro"/>
</dbReference>
<reference evidence="2" key="1">
    <citation type="journal article" date="2014" name="Front. Microbiol.">
        <title>High frequency of phylogenetically diverse reductive dehalogenase-homologous genes in deep subseafloor sedimentary metagenomes.</title>
        <authorList>
            <person name="Kawai M."/>
            <person name="Futagami T."/>
            <person name="Toyoda A."/>
            <person name="Takaki Y."/>
            <person name="Nishi S."/>
            <person name="Hori S."/>
            <person name="Arai W."/>
            <person name="Tsubouchi T."/>
            <person name="Morono Y."/>
            <person name="Uchiyama I."/>
            <person name="Ito T."/>
            <person name="Fujiyama A."/>
            <person name="Inagaki F."/>
            <person name="Takami H."/>
        </authorList>
    </citation>
    <scope>NUCLEOTIDE SEQUENCE</scope>
    <source>
        <strain evidence="2">Expedition CK06-06</strain>
    </source>
</reference>
<evidence type="ECO:0000313" key="2">
    <source>
        <dbReference type="EMBL" id="GAF72182.1"/>
    </source>
</evidence>
<dbReference type="PANTHER" id="PTHR10093">
    <property type="entry name" value="IRON-SULFUR CLUSTER ASSEMBLY ENZYME NIFU HOMOLOG"/>
    <property type="match status" value="1"/>
</dbReference>
<dbReference type="EMBL" id="BARS01006683">
    <property type="protein sequence ID" value="GAF72182.1"/>
    <property type="molecule type" value="Genomic_DNA"/>
</dbReference>
<dbReference type="Gene3D" id="3.90.1010.10">
    <property type="match status" value="1"/>
</dbReference>
<gene>
    <name evidence="2" type="ORF">S01H1_12981</name>
</gene>
<dbReference type="GO" id="GO:0005506">
    <property type="term" value="F:iron ion binding"/>
    <property type="evidence" value="ECO:0007669"/>
    <property type="project" value="InterPro"/>
</dbReference>
<sequence>MSKDFDNFVEDLQNQIFDQTKADYGDVAFQRWLKPLYMGTMDNPDGYGRITGSCGDTIQIFLKFENEKVKKALFQTDGCGSSAVCGSFAAELALGKSPDEIVDITGESILKKLGGFPEEDKHCAFLSVEALQDAVNDYIIKKSRKNV</sequence>
<dbReference type="GO" id="GO:0016226">
    <property type="term" value="P:iron-sulfur cluster assembly"/>
    <property type="evidence" value="ECO:0007669"/>
    <property type="project" value="InterPro"/>
</dbReference>
<dbReference type="InterPro" id="IPR002871">
    <property type="entry name" value="NIF_FeS_clus_asmbl_NifU_N"/>
</dbReference>
<accession>X0S8C4</accession>
<name>X0S8C4_9ZZZZ</name>
<proteinExistence type="predicted"/>
<feature type="domain" description="NIF system FeS cluster assembly NifU N-terminal" evidence="1">
    <location>
        <begin position="24"/>
        <end position="143"/>
    </location>
</feature>